<keyword evidence="16" id="KW-1185">Reference proteome</keyword>
<evidence type="ECO:0000256" key="3">
    <source>
        <dbReference type="ARBA" id="ARBA00004910"/>
    </source>
</evidence>
<gene>
    <name evidence="15" type="ORF">Salat_2276500</name>
</gene>
<evidence type="ECO:0000256" key="7">
    <source>
        <dbReference type="ARBA" id="ARBA00022723"/>
    </source>
</evidence>
<dbReference type="GO" id="GO:0008835">
    <property type="term" value="F:diaminohydroxyphosphoribosylaminopyrimidine deaminase activity"/>
    <property type="evidence" value="ECO:0007669"/>
    <property type="project" value="UniProtKB-EC"/>
</dbReference>
<dbReference type="EC" id="3.5.4.26" evidence="4"/>
<reference evidence="15" key="2">
    <citation type="journal article" date="2024" name="Plant">
        <title>Genomic evolution and insights into agronomic trait innovations of Sesamum species.</title>
        <authorList>
            <person name="Miao H."/>
            <person name="Wang L."/>
            <person name="Qu L."/>
            <person name="Liu H."/>
            <person name="Sun Y."/>
            <person name="Le M."/>
            <person name="Wang Q."/>
            <person name="Wei S."/>
            <person name="Zheng Y."/>
            <person name="Lin W."/>
            <person name="Duan Y."/>
            <person name="Cao H."/>
            <person name="Xiong S."/>
            <person name="Wang X."/>
            <person name="Wei L."/>
            <person name="Li C."/>
            <person name="Ma Q."/>
            <person name="Ju M."/>
            <person name="Zhao R."/>
            <person name="Li G."/>
            <person name="Mu C."/>
            <person name="Tian Q."/>
            <person name="Mei H."/>
            <person name="Zhang T."/>
            <person name="Gao T."/>
            <person name="Zhang H."/>
        </authorList>
    </citation>
    <scope>NUCLEOTIDE SEQUENCE</scope>
    <source>
        <strain evidence="15">3651</strain>
    </source>
</reference>
<feature type="region of interest" description="Disordered" evidence="13">
    <location>
        <begin position="1"/>
        <end position="20"/>
    </location>
</feature>
<keyword evidence="9" id="KW-0862">Zinc</keyword>
<dbReference type="InterPro" id="IPR016193">
    <property type="entry name" value="Cytidine_deaminase-like"/>
</dbReference>
<keyword evidence="6" id="KW-0686">Riboflavin biosynthesis</keyword>
<dbReference type="CDD" id="cd01284">
    <property type="entry name" value="Riboflavin_deaminase-reductase"/>
    <property type="match status" value="1"/>
</dbReference>
<evidence type="ECO:0000256" key="13">
    <source>
        <dbReference type="SAM" id="MobiDB-lite"/>
    </source>
</evidence>
<dbReference type="GO" id="GO:0008270">
    <property type="term" value="F:zinc ion binding"/>
    <property type="evidence" value="ECO:0007669"/>
    <property type="project" value="InterPro"/>
</dbReference>
<evidence type="ECO:0000256" key="11">
    <source>
        <dbReference type="ARBA" id="ARBA00058389"/>
    </source>
</evidence>
<keyword evidence="7" id="KW-0479">Metal-binding</keyword>
<evidence type="ECO:0000256" key="2">
    <source>
        <dbReference type="ARBA" id="ARBA00004882"/>
    </source>
</evidence>
<dbReference type="InterPro" id="IPR016192">
    <property type="entry name" value="APOBEC/CMP_deaminase_Zn-bd"/>
</dbReference>
<comment type="pathway">
    <text evidence="2">Cofactor biosynthesis; riboflavin biosynthesis; 5-amino-6-(D-ribitylamino)uracil from GTP: step 2/4.</text>
</comment>
<keyword evidence="10" id="KW-0511">Multifunctional enzyme</keyword>
<dbReference type="Proteomes" id="UP001293254">
    <property type="component" value="Unassembled WGS sequence"/>
</dbReference>
<dbReference type="InterPro" id="IPR002125">
    <property type="entry name" value="CMP_dCMP_dom"/>
</dbReference>
<evidence type="ECO:0000256" key="12">
    <source>
        <dbReference type="ARBA" id="ARBA00070721"/>
    </source>
</evidence>
<feature type="domain" description="CMP/dCMP-type deaminase" evidence="14">
    <location>
        <begin position="76"/>
        <end position="198"/>
    </location>
</feature>
<evidence type="ECO:0000256" key="10">
    <source>
        <dbReference type="ARBA" id="ARBA00023268"/>
    </source>
</evidence>
<dbReference type="Gene3D" id="3.40.430.10">
    <property type="entry name" value="Dihydrofolate Reductase, subunit A"/>
    <property type="match status" value="1"/>
</dbReference>
<dbReference type="InterPro" id="IPR024072">
    <property type="entry name" value="DHFR-like_dom_sf"/>
</dbReference>
<evidence type="ECO:0000256" key="8">
    <source>
        <dbReference type="ARBA" id="ARBA00022801"/>
    </source>
</evidence>
<evidence type="ECO:0000256" key="5">
    <source>
        <dbReference type="ARBA" id="ARBA00013173"/>
    </source>
</evidence>
<dbReference type="EC" id="1.1.1.193" evidence="5"/>
<evidence type="ECO:0000256" key="1">
    <source>
        <dbReference type="ARBA" id="ARBA00001947"/>
    </source>
</evidence>
<protein>
    <recommendedName>
        <fullName evidence="12">Riboflavin biosynthesis protein PYRD, chloroplastic</fullName>
        <ecNumber evidence="5">1.1.1.193</ecNumber>
        <ecNumber evidence="4">3.5.4.26</ecNumber>
    </recommendedName>
</protein>
<dbReference type="Gene3D" id="3.40.140.10">
    <property type="entry name" value="Cytidine Deaminase, domain 2"/>
    <property type="match status" value="1"/>
</dbReference>
<comment type="cofactor">
    <cofactor evidence="1">
        <name>Zn(2+)</name>
        <dbReference type="ChEBI" id="CHEBI:29105"/>
    </cofactor>
</comment>
<evidence type="ECO:0000259" key="14">
    <source>
        <dbReference type="PROSITE" id="PS51747"/>
    </source>
</evidence>
<comment type="caution">
    <text evidence="15">The sequence shown here is derived from an EMBL/GenBank/DDBJ whole genome shotgun (WGS) entry which is preliminary data.</text>
</comment>
<dbReference type="InterPro" id="IPR002734">
    <property type="entry name" value="RibDG_C"/>
</dbReference>
<keyword evidence="8" id="KW-0378">Hydrolase</keyword>
<organism evidence="15 16">
    <name type="scientific">Sesamum alatum</name>
    <dbReference type="NCBI Taxonomy" id="300844"/>
    <lineage>
        <taxon>Eukaryota</taxon>
        <taxon>Viridiplantae</taxon>
        <taxon>Streptophyta</taxon>
        <taxon>Embryophyta</taxon>
        <taxon>Tracheophyta</taxon>
        <taxon>Spermatophyta</taxon>
        <taxon>Magnoliopsida</taxon>
        <taxon>eudicotyledons</taxon>
        <taxon>Gunneridae</taxon>
        <taxon>Pentapetalae</taxon>
        <taxon>asterids</taxon>
        <taxon>lamiids</taxon>
        <taxon>Lamiales</taxon>
        <taxon>Pedaliaceae</taxon>
        <taxon>Sesamum</taxon>
    </lineage>
</organism>
<comment type="function">
    <text evidence="11">Monofunctional pyrimidine deaminase involved in the riboflavin biosynthesis pathway. Also has a reductase domain that lacks catalytically essential substrate-binding residues.</text>
</comment>
<sequence>MYARTLPFPKQSVNNPPLKQHHKVAISPKSELGFFNSSKRVSVSRISSRKYRHFPVIRSGGSGSDIKQELKQEDKIDDSYYIRRCVELARKAIGYTSPNPMVGCVIVKDGKIVGEGFHPKAGEPHAEVFALRDAGDLAENATAYVSLEPCNHYGRTPPCSEALIKAKVRNVVIGMVDPNPIVASRGVKKLQDAGIEVTIGVEEEMCRRLNEGFIHRMLTGKPFVTLRYSMSLDGHLLNQLGEEAADCGGYYSKLLQEHDAIILSSSALAEKSSFPISKEPGANQPLKIVLLKSSNSLIQTPALKDNAASKLLIISEKDKTLEPQTGQEGIQSLSFDRISLLEILEHCKHQGFCSVLLDLRGNNVDFEDLLKEGFEQNLFQKVVVEVLPFLCGGQGSALKYMDLKAKAKKLTSFGSGSSIILEAYF</sequence>
<dbReference type="FunFam" id="3.40.140.10:FF:000025">
    <property type="entry name" value="Riboflavin biosynthesis protein RibD"/>
    <property type="match status" value="1"/>
</dbReference>
<accession>A0AAE2CE05</accession>
<dbReference type="EMBL" id="JACGWO010000009">
    <property type="protein sequence ID" value="KAK4418637.1"/>
    <property type="molecule type" value="Genomic_DNA"/>
</dbReference>
<dbReference type="InterPro" id="IPR004794">
    <property type="entry name" value="Eubact_RibD"/>
</dbReference>
<dbReference type="GO" id="GO:0008703">
    <property type="term" value="F:5-amino-6-(5-phosphoribosylamino)uracil reductase activity"/>
    <property type="evidence" value="ECO:0007669"/>
    <property type="project" value="UniProtKB-EC"/>
</dbReference>
<evidence type="ECO:0000313" key="16">
    <source>
        <dbReference type="Proteomes" id="UP001293254"/>
    </source>
</evidence>
<evidence type="ECO:0000256" key="4">
    <source>
        <dbReference type="ARBA" id="ARBA00012766"/>
    </source>
</evidence>
<dbReference type="SUPFAM" id="SSF53597">
    <property type="entry name" value="Dihydrofolate reductase-like"/>
    <property type="match status" value="1"/>
</dbReference>
<evidence type="ECO:0000313" key="15">
    <source>
        <dbReference type="EMBL" id="KAK4418637.1"/>
    </source>
</evidence>
<dbReference type="PROSITE" id="PS00903">
    <property type="entry name" value="CYT_DCMP_DEAMINASES_1"/>
    <property type="match status" value="1"/>
</dbReference>
<dbReference type="SUPFAM" id="SSF53927">
    <property type="entry name" value="Cytidine deaminase-like"/>
    <property type="match status" value="1"/>
</dbReference>
<dbReference type="Pfam" id="PF00383">
    <property type="entry name" value="dCMP_cyt_deam_1"/>
    <property type="match status" value="1"/>
</dbReference>
<reference evidence="15" key="1">
    <citation type="submission" date="2020-06" db="EMBL/GenBank/DDBJ databases">
        <authorList>
            <person name="Li T."/>
            <person name="Hu X."/>
            <person name="Zhang T."/>
            <person name="Song X."/>
            <person name="Zhang H."/>
            <person name="Dai N."/>
            <person name="Sheng W."/>
            <person name="Hou X."/>
            <person name="Wei L."/>
        </authorList>
    </citation>
    <scope>NUCLEOTIDE SEQUENCE</scope>
    <source>
        <strain evidence="15">3651</strain>
        <tissue evidence="15">Leaf</tissue>
    </source>
</reference>
<dbReference type="GO" id="GO:0009231">
    <property type="term" value="P:riboflavin biosynthetic process"/>
    <property type="evidence" value="ECO:0007669"/>
    <property type="project" value="UniProtKB-KW"/>
</dbReference>
<dbReference type="PROSITE" id="PS51747">
    <property type="entry name" value="CYT_DCMP_DEAMINASES_2"/>
    <property type="match status" value="1"/>
</dbReference>
<dbReference type="NCBIfam" id="TIGR00326">
    <property type="entry name" value="eubact_ribD"/>
    <property type="match status" value="1"/>
</dbReference>
<name>A0AAE2CE05_9LAMI</name>
<dbReference type="PANTHER" id="PTHR11079">
    <property type="entry name" value="CYTOSINE DEAMINASE FAMILY MEMBER"/>
    <property type="match status" value="1"/>
</dbReference>
<proteinExistence type="predicted"/>
<comment type="pathway">
    <text evidence="3">Cofactor biosynthesis; riboflavin biosynthesis; 5-amino-6-(D-ribitylamino)uracil from GTP: step 3/4.</text>
</comment>
<dbReference type="AlphaFoldDB" id="A0AAE2CE05"/>
<evidence type="ECO:0000256" key="6">
    <source>
        <dbReference type="ARBA" id="ARBA00022619"/>
    </source>
</evidence>
<dbReference type="Pfam" id="PF01872">
    <property type="entry name" value="RibD_C"/>
    <property type="match status" value="1"/>
</dbReference>
<evidence type="ECO:0000256" key="9">
    <source>
        <dbReference type="ARBA" id="ARBA00022833"/>
    </source>
</evidence>
<dbReference type="PANTHER" id="PTHR11079:SF162">
    <property type="entry name" value="RIBOFLAVIN BIOSYNTHESIS PROTEIN PYRD, CHLOROPLASTIC"/>
    <property type="match status" value="1"/>
</dbReference>